<protein>
    <submittedName>
        <fullName evidence="2">Uncharacterized protein</fullName>
    </submittedName>
</protein>
<keyword evidence="1" id="KW-0812">Transmembrane</keyword>
<dbReference type="EMBL" id="AMFJ01000374">
    <property type="protein sequence ID" value="EKE28101.1"/>
    <property type="molecule type" value="Genomic_DNA"/>
</dbReference>
<name>K2FAD6_9BACT</name>
<keyword evidence="1" id="KW-1133">Transmembrane helix</keyword>
<keyword evidence="1" id="KW-0472">Membrane</keyword>
<reference evidence="2" key="1">
    <citation type="journal article" date="2012" name="Science">
        <title>Fermentation, hydrogen, and sulfur metabolism in multiple uncultivated bacterial phyla.</title>
        <authorList>
            <person name="Wrighton K.C."/>
            <person name="Thomas B.C."/>
            <person name="Sharon I."/>
            <person name="Miller C.S."/>
            <person name="Castelle C.J."/>
            <person name="VerBerkmoes N.C."/>
            <person name="Wilkins M.J."/>
            <person name="Hettich R.L."/>
            <person name="Lipton M.S."/>
            <person name="Williams K.H."/>
            <person name="Long P.E."/>
            <person name="Banfield J.F."/>
        </authorList>
    </citation>
    <scope>NUCLEOTIDE SEQUENCE [LARGE SCALE GENOMIC DNA]</scope>
</reference>
<accession>K2FAD6</accession>
<evidence type="ECO:0000313" key="2">
    <source>
        <dbReference type="EMBL" id="EKE28101.1"/>
    </source>
</evidence>
<comment type="caution">
    <text evidence="2">The sequence shown here is derived from an EMBL/GenBank/DDBJ whole genome shotgun (WGS) entry which is preliminary data.</text>
</comment>
<dbReference type="AlphaFoldDB" id="K2FAD6"/>
<proteinExistence type="predicted"/>
<organism evidence="2">
    <name type="scientific">uncultured bacterium</name>
    <name type="common">gcode 4</name>
    <dbReference type="NCBI Taxonomy" id="1234023"/>
    <lineage>
        <taxon>Bacteria</taxon>
        <taxon>environmental samples</taxon>
    </lineage>
</organism>
<evidence type="ECO:0000256" key="1">
    <source>
        <dbReference type="SAM" id="Phobius"/>
    </source>
</evidence>
<gene>
    <name evidence="2" type="ORF">ACD_3C00100G0006</name>
</gene>
<sequence>MSLAYPISFGRDTTHFTSGINFSPRLLFFWITTKMALFSEWLLVLIQVVEYNKSLNIFTTEVLLSLSLRTDLNPF</sequence>
<feature type="transmembrane region" description="Helical" evidence="1">
    <location>
        <begin position="27"/>
        <end position="49"/>
    </location>
</feature>